<feature type="compositionally biased region" description="Low complexity" evidence="5">
    <location>
        <begin position="341"/>
        <end position="365"/>
    </location>
</feature>
<dbReference type="InterPro" id="IPR049627">
    <property type="entry name" value="SLX8"/>
</dbReference>
<dbReference type="SMART" id="SM00184">
    <property type="entry name" value="RING"/>
    <property type="match status" value="1"/>
</dbReference>
<feature type="compositionally biased region" description="Low complexity" evidence="5">
    <location>
        <begin position="208"/>
        <end position="217"/>
    </location>
</feature>
<dbReference type="PROSITE" id="PS50089">
    <property type="entry name" value="ZF_RING_2"/>
    <property type="match status" value="1"/>
</dbReference>
<dbReference type="Pfam" id="PF00097">
    <property type="entry name" value="zf-C3HC4"/>
    <property type="match status" value="1"/>
</dbReference>
<dbReference type="GO" id="GO:0006511">
    <property type="term" value="P:ubiquitin-dependent protein catabolic process"/>
    <property type="evidence" value="ECO:0007669"/>
    <property type="project" value="TreeGrafter"/>
</dbReference>
<accession>A0A8H5CQA4</accession>
<keyword evidence="8" id="KW-1185">Reference proteome</keyword>
<keyword evidence="3" id="KW-0862">Zinc</keyword>
<dbReference type="InterPro" id="IPR013083">
    <property type="entry name" value="Znf_RING/FYVE/PHD"/>
</dbReference>
<dbReference type="GO" id="GO:0061630">
    <property type="term" value="F:ubiquitin protein ligase activity"/>
    <property type="evidence" value="ECO:0007669"/>
    <property type="project" value="InterPro"/>
</dbReference>
<feature type="compositionally biased region" description="Low complexity" evidence="5">
    <location>
        <begin position="30"/>
        <end position="46"/>
    </location>
</feature>
<dbReference type="GO" id="GO:0032183">
    <property type="term" value="F:SUMO binding"/>
    <property type="evidence" value="ECO:0007669"/>
    <property type="project" value="TreeGrafter"/>
</dbReference>
<protein>
    <recommendedName>
        <fullName evidence="6">RING-type domain-containing protein</fullName>
    </recommendedName>
</protein>
<reference evidence="7 8" key="1">
    <citation type="journal article" date="2020" name="ISME J.">
        <title>Uncovering the hidden diversity of litter-decomposition mechanisms in mushroom-forming fungi.</title>
        <authorList>
            <person name="Floudas D."/>
            <person name="Bentzer J."/>
            <person name="Ahren D."/>
            <person name="Johansson T."/>
            <person name="Persson P."/>
            <person name="Tunlid A."/>
        </authorList>
    </citation>
    <scope>NUCLEOTIDE SEQUENCE [LARGE SCALE GENOMIC DNA]</scope>
    <source>
        <strain evidence="7 8">CBS 291.85</strain>
    </source>
</reference>
<evidence type="ECO:0000256" key="2">
    <source>
        <dbReference type="ARBA" id="ARBA00022771"/>
    </source>
</evidence>
<gene>
    <name evidence="7" type="ORF">D9758_013860</name>
</gene>
<keyword evidence="1" id="KW-0479">Metal-binding</keyword>
<dbReference type="GO" id="GO:0033768">
    <property type="term" value="C:SUMO-targeted ubiquitin ligase complex"/>
    <property type="evidence" value="ECO:0007669"/>
    <property type="project" value="TreeGrafter"/>
</dbReference>
<dbReference type="EMBL" id="JAACJM010000106">
    <property type="protein sequence ID" value="KAF5345992.1"/>
    <property type="molecule type" value="Genomic_DNA"/>
</dbReference>
<evidence type="ECO:0000256" key="3">
    <source>
        <dbReference type="ARBA" id="ARBA00022833"/>
    </source>
</evidence>
<evidence type="ECO:0000313" key="7">
    <source>
        <dbReference type="EMBL" id="KAF5345992.1"/>
    </source>
</evidence>
<dbReference type="PANTHER" id="PTHR47094">
    <property type="entry name" value="ELFLESS, ISOFORM B"/>
    <property type="match status" value="1"/>
</dbReference>
<dbReference type="AlphaFoldDB" id="A0A8H5CQA4"/>
<dbReference type="InterPro" id="IPR018957">
    <property type="entry name" value="Znf_C3HC4_RING-type"/>
</dbReference>
<feature type="region of interest" description="Disordered" evidence="5">
    <location>
        <begin position="1"/>
        <end position="76"/>
    </location>
</feature>
<feature type="region of interest" description="Disordered" evidence="5">
    <location>
        <begin position="161"/>
        <end position="244"/>
    </location>
</feature>
<evidence type="ECO:0000256" key="5">
    <source>
        <dbReference type="SAM" id="MobiDB-lite"/>
    </source>
</evidence>
<dbReference type="SUPFAM" id="SSF57850">
    <property type="entry name" value="RING/U-box"/>
    <property type="match status" value="1"/>
</dbReference>
<dbReference type="GO" id="GO:0008270">
    <property type="term" value="F:zinc ion binding"/>
    <property type="evidence" value="ECO:0007669"/>
    <property type="project" value="UniProtKB-KW"/>
</dbReference>
<organism evidence="7 8">
    <name type="scientific">Tetrapyrgos nigripes</name>
    <dbReference type="NCBI Taxonomy" id="182062"/>
    <lineage>
        <taxon>Eukaryota</taxon>
        <taxon>Fungi</taxon>
        <taxon>Dikarya</taxon>
        <taxon>Basidiomycota</taxon>
        <taxon>Agaricomycotina</taxon>
        <taxon>Agaricomycetes</taxon>
        <taxon>Agaricomycetidae</taxon>
        <taxon>Agaricales</taxon>
        <taxon>Marasmiineae</taxon>
        <taxon>Marasmiaceae</taxon>
        <taxon>Tetrapyrgos</taxon>
    </lineage>
</organism>
<dbReference type="Gene3D" id="3.30.40.10">
    <property type="entry name" value="Zinc/RING finger domain, C3HC4 (zinc finger)"/>
    <property type="match status" value="1"/>
</dbReference>
<name>A0A8H5CQA4_9AGAR</name>
<dbReference type="GO" id="GO:0140082">
    <property type="term" value="F:SUMO-ubiquitin ligase activity"/>
    <property type="evidence" value="ECO:0007669"/>
    <property type="project" value="TreeGrafter"/>
</dbReference>
<dbReference type="InterPro" id="IPR001841">
    <property type="entry name" value="Znf_RING"/>
</dbReference>
<proteinExistence type="predicted"/>
<keyword evidence="2 4" id="KW-0863">Zinc-finger</keyword>
<feature type="region of interest" description="Disordered" evidence="5">
    <location>
        <begin position="299"/>
        <end position="413"/>
    </location>
</feature>
<feature type="compositionally biased region" description="Polar residues" evidence="5">
    <location>
        <begin position="395"/>
        <end position="408"/>
    </location>
</feature>
<evidence type="ECO:0000313" key="8">
    <source>
        <dbReference type="Proteomes" id="UP000559256"/>
    </source>
</evidence>
<evidence type="ECO:0000259" key="6">
    <source>
        <dbReference type="PROSITE" id="PS50089"/>
    </source>
</evidence>
<dbReference type="OrthoDB" id="6270329at2759"/>
<feature type="domain" description="RING-type" evidence="6">
    <location>
        <begin position="450"/>
        <end position="501"/>
    </location>
</feature>
<feature type="compositionally biased region" description="Low complexity" evidence="5">
    <location>
        <begin position="165"/>
        <end position="184"/>
    </location>
</feature>
<sequence>MTPSDKDAPLPAPTTSRTLLPRLARSLTPSVASSRRSSRSQPSSHRSGQRTSSRLFEVGNANRSFGSGRAMDSDNSWTRLPQSLFSDMGDNVSIGEVVQEDESGHLDHPVANLASEYSNGPGWTHQISAGSSRADAGISRLSDAGTGLLGYEDTAEITNPWHTLSVPSSGLGPGSAPEAAASSRGIKRERSEENGIAEDGPSTKRLFTSSSSGNSHGTHPKTWDQDDEDDTSAIHSSLLDNDDNMENTQAEVSGASASAPFYPIYPSTSSGGSSSTSAATTVPLASPFVLNSLASSSRSAGFAFSPDASKPTPSASLSFSESMPGPSNAKGKDKVNTHKLSPSPSAAGSTAGPSSSSSSSSTATTVPTLIAVARPRKDPHPEPISVKSEPDASEEVSQPSEVSYTDNADAQVEGEIQVKVDTKGKGKGKGRVKSKSPELDESTLLSAYTCPVCFCPPTNATLTPCGHICCGSCLFSAVKSTMRRGMGMMGGEGGPRCPVCRAVIPGWDGKGGGVIGLKMQAVFSFDFTQHNSFP</sequence>
<dbReference type="Proteomes" id="UP000559256">
    <property type="component" value="Unassembled WGS sequence"/>
</dbReference>
<comment type="caution">
    <text evidence="7">The sequence shown here is derived from an EMBL/GenBank/DDBJ whole genome shotgun (WGS) entry which is preliminary data.</text>
</comment>
<dbReference type="PANTHER" id="PTHR47094:SF1">
    <property type="entry name" value="RING-TYPE E3 UBIQUITIN TRANSFERASE"/>
    <property type="match status" value="1"/>
</dbReference>
<evidence type="ECO:0000256" key="1">
    <source>
        <dbReference type="ARBA" id="ARBA00022723"/>
    </source>
</evidence>
<dbReference type="CDD" id="cd16449">
    <property type="entry name" value="RING-HC"/>
    <property type="match status" value="1"/>
</dbReference>
<evidence type="ECO:0000256" key="4">
    <source>
        <dbReference type="PROSITE-ProRule" id="PRU00175"/>
    </source>
</evidence>
<feature type="compositionally biased region" description="Polar residues" evidence="5">
    <location>
        <begin position="311"/>
        <end position="321"/>
    </location>
</feature>